<dbReference type="Pfam" id="PF13454">
    <property type="entry name" value="NAD_binding_9"/>
    <property type="match status" value="1"/>
</dbReference>
<dbReference type="PANTHER" id="PTHR40254">
    <property type="entry name" value="BLR0577 PROTEIN"/>
    <property type="match status" value="1"/>
</dbReference>
<dbReference type="Gene3D" id="3.50.50.60">
    <property type="entry name" value="FAD/NAD(P)-binding domain"/>
    <property type="match status" value="1"/>
</dbReference>
<dbReference type="PANTHER" id="PTHR40254:SF1">
    <property type="entry name" value="BLR0577 PROTEIN"/>
    <property type="match status" value="1"/>
</dbReference>
<dbReference type="InterPro" id="IPR036188">
    <property type="entry name" value="FAD/NAD-bd_sf"/>
</dbReference>
<feature type="domain" description="FAD-dependent urate hydroxylase HpyO/Asp monooxygenase CreE-like FAD/NAD(P)-binding" evidence="1">
    <location>
        <begin position="34"/>
        <end position="194"/>
    </location>
</feature>
<evidence type="ECO:0000313" key="2">
    <source>
        <dbReference type="EMBL" id="ASU86368.1"/>
    </source>
</evidence>
<name>A0A223SDZ8_9ACTN</name>
<accession>A0A223SDZ8</accession>
<dbReference type="InterPro" id="IPR038732">
    <property type="entry name" value="HpyO/CreE_NAD-binding"/>
</dbReference>
<organism evidence="2 3">
    <name type="scientific">Nocardiopsis gilva YIM 90087</name>
    <dbReference type="NCBI Taxonomy" id="1235441"/>
    <lineage>
        <taxon>Bacteria</taxon>
        <taxon>Bacillati</taxon>
        <taxon>Actinomycetota</taxon>
        <taxon>Actinomycetes</taxon>
        <taxon>Streptosporangiales</taxon>
        <taxon>Nocardiopsidaceae</taxon>
        <taxon>Nocardiopsis</taxon>
    </lineage>
</organism>
<dbReference type="InterPro" id="IPR052189">
    <property type="entry name" value="L-asp_N-monooxygenase_NS-form"/>
</dbReference>
<sequence length="518" mass="55608">MAAGAVPRRAGHRRGCDRARTGRGRIGGVVFDLAIIGGGAAGASLLVHLLNAADDAEPRIRSVAVVDPGEPGRGLAFARPEPYVLCNTSVAVNTVNPTDPAHFERWLRSHPDRCHQWGWTCTDVHPSAFVPRGLYSDYLADQLHAALRRGRQRGIGVDHIRACATSIHTEDSGTVIHTPRGRTIRARRAVVCSGLGTSSATAHREAAADGLLRAVYDIPSYREFVPATGTVVVLGTRQSAVDAALLVAGTQPDVRIAMMSPSGRFPAARTSMVEVPGEWFTTDHLLAAGSAAPGELVRRWAMLLRAEGAPHAAVERAPRHADLDGVDLLADDLARTTAGRQAWEIVVPNALTVANEVWPTMAPAQRAAIRQAFTGLLRRYAAALPARNAERICHLAEEGRLWVTRGPRRWRRTRRHLEFEDAEGRVIRADRAVDATGLTAFGRVRGLAVEGRSLQAAAAAVDPVSLEAAPGIHLLGPPLGDTFAVNNYANATHRQAARLAEHLTAGNDANRYRGAQAW</sequence>
<protein>
    <recommendedName>
        <fullName evidence="1">FAD-dependent urate hydroxylase HpyO/Asp monooxygenase CreE-like FAD/NAD(P)-binding domain-containing protein</fullName>
    </recommendedName>
</protein>
<dbReference type="SUPFAM" id="SSF51905">
    <property type="entry name" value="FAD/NAD(P)-binding domain"/>
    <property type="match status" value="1"/>
</dbReference>
<gene>
    <name evidence="2" type="ORF">CDO52_21615</name>
</gene>
<keyword evidence="3" id="KW-1185">Reference proteome</keyword>
<dbReference type="AlphaFoldDB" id="A0A223SDZ8"/>
<dbReference type="KEGG" id="ngv:CDO52_21615"/>
<evidence type="ECO:0000259" key="1">
    <source>
        <dbReference type="Pfam" id="PF13454"/>
    </source>
</evidence>
<evidence type="ECO:0000313" key="3">
    <source>
        <dbReference type="Proteomes" id="UP000215005"/>
    </source>
</evidence>
<proteinExistence type="predicted"/>
<dbReference type="EMBL" id="CP022753">
    <property type="protein sequence ID" value="ASU86368.1"/>
    <property type="molecule type" value="Genomic_DNA"/>
</dbReference>
<reference evidence="2 3" key="1">
    <citation type="submission" date="2017-08" db="EMBL/GenBank/DDBJ databases">
        <title>The complete genome sequence of Nocardiopsis gilva YIM 90087.</title>
        <authorList>
            <person name="Yin M."/>
            <person name="Tang S."/>
        </authorList>
    </citation>
    <scope>NUCLEOTIDE SEQUENCE [LARGE SCALE GENOMIC DNA]</scope>
    <source>
        <strain evidence="2 3">YIM 90087</strain>
    </source>
</reference>
<dbReference type="Proteomes" id="UP000215005">
    <property type="component" value="Chromosome"/>
</dbReference>